<reference evidence="1 2" key="1">
    <citation type="journal article" date="2021" name="Sci. Rep.">
        <title>The distribution of antibiotic resistance genes in chicken gut microbiota commensals.</title>
        <authorList>
            <person name="Juricova H."/>
            <person name="Matiasovicova J."/>
            <person name="Kubasova T."/>
            <person name="Cejkova D."/>
            <person name="Rychlik I."/>
        </authorList>
    </citation>
    <scope>NUCLEOTIDE SEQUENCE [LARGE SCALE GENOMIC DNA]</scope>
    <source>
        <strain evidence="1 2">An574</strain>
    </source>
</reference>
<name>A0ABS2GZT7_9LACO</name>
<gene>
    <name evidence="1" type="ORF">H5975_04405</name>
</gene>
<dbReference type="EMBL" id="JACJKU010000033">
    <property type="protein sequence ID" value="MBM6940730.1"/>
    <property type="molecule type" value="Genomic_DNA"/>
</dbReference>
<accession>A0ABS2GZT7</accession>
<dbReference type="Proteomes" id="UP000785625">
    <property type="component" value="Unassembled WGS sequence"/>
</dbReference>
<dbReference type="InterPro" id="IPR029021">
    <property type="entry name" value="Prot-tyrosine_phosphatase-like"/>
</dbReference>
<dbReference type="Pfam" id="PF13350">
    <property type="entry name" value="Y_phosphatase3"/>
    <property type="match status" value="1"/>
</dbReference>
<organism evidence="1 2">
    <name type="scientific">Limosilactobacillus coleohominis</name>
    <dbReference type="NCBI Taxonomy" id="181675"/>
    <lineage>
        <taxon>Bacteria</taxon>
        <taxon>Bacillati</taxon>
        <taxon>Bacillota</taxon>
        <taxon>Bacilli</taxon>
        <taxon>Lactobacillales</taxon>
        <taxon>Lactobacillaceae</taxon>
        <taxon>Limosilactobacillus</taxon>
    </lineage>
</organism>
<keyword evidence="2" id="KW-1185">Reference proteome</keyword>
<protein>
    <submittedName>
        <fullName evidence="1">Tyrosine-protein phosphatase</fullName>
    </submittedName>
</protein>
<proteinExistence type="predicted"/>
<dbReference type="PROSITE" id="PS00383">
    <property type="entry name" value="TYR_PHOSPHATASE_1"/>
    <property type="match status" value="1"/>
</dbReference>
<dbReference type="Gene3D" id="3.90.190.10">
    <property type="entry name" value="Protein tyrosine phosphatase superfamily"/>
    <property type="match status" value="1"/>
</dbReference>
<evidence type="ECO:0000313" key="2">
    <source>
        <dbReference type="Proteomes" id="UP000785625"/>
    </source>
</evidence>
<dbReference type="InterPro" id="IPR016130">
    <property type="entry name" value="Tyr_Pase_AS"/>
</dbReference>
<evidence type="ECO:0000313" key="1">
    <source>
        <dbReference type="EMBL" id="MBM6940730.1"/>
    </source>
</evidence>
<dbReference type="SUPFAM" id="SSF52799">
    <property type="entry name" value="(Phosphotyrosine protein) phosphatases II"/>
    <property type="match status" value="1"/>
</dbReference>
<comment type="caution">
    <text evidence="1">The sequence shown here is derived from an EMBL/GenBank/DDBJ whole genome shotgun (WGS) entry which is preliminary data.</text>
</comment>
<sequence>MAHERILPIMHTHNFRDLGGYKTTTGQIVKWGHIFRADKLDRLSKDDQAKLIQLNIKFDIDLRSKEEIRVSPDRLPDQVQYLFNPVFAQDVTDSSKNVDHLDQSLQTDPQAGLQHIQNVYHEMATSNAAAAAFQVIFKHLLSNDGGIVFHCTAGKDRTGMSAYLILRALGVDEKVAKKDYLLTNTALKNFLNGQQAMLRAANKPQTLIDNYTALWTAHSSYLSSALSAIKDHYQDVYHYLTEAVGLSRNDIIDLRKLYLS</sequence>
<dbReference type="InterPro" id="IPR026893">
    <property type="entry name" value="Tyr/Ser_Pase_IphP-type"/>
</dbReference>
<dbReference type="RefSeq" id="WP_204785040.1">
    <property type="nucleotide sequence ID" value="NZ_CALVGD010000091.1"/>
</dbReference>